<keyword evidence="2" id="KW-1185">Reference proteome</keyword>
<proteinExistence type="predicted"/>
<name>A0A1V9YYN7_ACHHY</name>
<sequence length="421" mass="44880">MDRRTEHAVLALIAAPDQGPLAAWTALTDEASADGVLRDQHGEMIAEVLRQYIPSAPLLDRLTPAIEGFAARWPAAALKLLVSLLTLEHDRCDTSGLRSWVLHILQLTGLAESCENKAMLAAACVTAKLCEPDRGVAVRIHALHMRLAPGGSAVPSDSDLVQFLNAVPVDRNISAALADTLIARWPESQILLRDSHASTLFKLKAVQHPVVFGTLLHHLTARKYVAGPCAERLLAFSAPVYALLCSALPLLPRLEAAAVEWAALATATDRPDNVRLSGVLDHVALDSDALTLLGPASSNRWISAADEITVALRVCPEETGLIVGSLYLLLAQRGQVPPDAAAAALKALLLQLPPRGFDDGENLRRVCMVTTVLVAIAPRMALPAGVRSSAVKFTAKARDAATPPEAWVLSALLRALQCSRV</sequence>
<gene>
    <name evidence="1" type="ORF">ACHHYP_05205</name>
</gene>
<dbReference type="EMBL" id="JNBR01000578">
    <property type="protein sequence ID" value="OQR90835.1"/>
    <property type="molecule type" value="Genomic_DNA"/>
</dbReference>
<reference evidence="1 2" key="1">
    <citation type="journal article" date="2014" name="Genome Biol. Evol.">
        <title>The secreted proteins of Achlya hypogyna and Thraustotheca clavata identify the ancestral oomycete secretome and reveal gene acquisitions by horizontal gene transfer.</title>
        <authorList>
            <person name="Misner I."/>
            <person name="Blouin N."/>
            <person name="Leonard G."/>
            <person name="Richards T.A."/>
            <person name="Lane C.E."/>
        </authorList>
    </citation>
    <scope>NUCLEOTIDE SEQUENCE [LARGE SCALE GENOMIC DNA]</scope>
    <source>
        <strain evidence="1 2">ATCC 48635</strain>
    </source>
</reference>
<accession>A0A1V9YYN7</accession>
<comment type="caution">
    <text evidence="1">The sequence shown here is derived from an EMBL/GenBank/DDBJ whole genome shotgun (WGS) entry which is preliminary data.</text>
</comment>
<evidence type="ECO:0000313" key="2">
    <source>
        <dbReference type="Proteomes" id="UP000243579"/>
    </source>
</evidence>
<dbReference type="Proteomes" id="UP000243579">
    <property type="component" value="Unassembled WGS sequence"/>
</dbReference>
<dbReference type="AlphaFoldDB" id="A0A1V9YYN7"/>
<dbReference type="OrthoDB" id="62205at2759"/>
<evidence type="ECO:0000313" key="1">
    <source>
        <dbReference type="EMBL" id="OQR90835.1"/>
    </source>
</evidence>
<protein>
    <submittedName>
        <fullName evidence="1">Uncharacterized protein</fullName>
    </submittedName>
</protein>
<organism evidence="1 2">
    <name type="scientific">Achlya hypogyna</name>
    <name type="common">Oomycete</name>
    <name type="synonym">Protoachlya hypogyna</name>
    <dbReference type="NCBI Taxonomy" id="1202772"/>
    <lineage>
        <taxon>Eukaryota</taxon>
        <taxon>Sar</taxon>
        <taxon>Stramenopiles</taxon>
        <taxon>Oomycota</taxon>
        <taxon>Saprolegniomycetes</taxon>
        <taxon>Saprolegniales</taxon>
        <taxon>Achlyaceae</taxon>
        <taxon>Achlya</taxon>
    </lineage>
</organism>